<reference evidence="8" key="1">
    <citation type="submission" date="2022-08" db="EMBL/GenBank/DDBJ databases">
        <title>Complete genome of Mycoplasma iguanae type strain 2327.</title>
        <authorList>
            <person name="Spergser J."/>
        </authorList>
    </citation>
    <scope>NUCLEOTIDE SEQUENCE</scope>
    <source>
        <strain evidence="8">2327</strain>
    </source>
</reference>
<protein>
    <submittedName>
        <fullName evidence="8">ABC transporter permease</fullName>
    </submittedName>
</protein>
<organism evidence="8 9">
    <name type="scientific">Mycoplasma iguanae</name>
    <dbReference type="NCBI Taxonomy" id="292461"/>
    <lineage>
        <taxon>Bacteria</taxon>
        <taxon>Bacillati</taxon>
        <taxon>Mycoplasmatota</taxon>
        <taxon>Mollicutes</taxon>
        <taxon>Mycoplasmataceae</taxon>
        <taxon>Mycoplasma</taxon>
    </lineage>
</organism>
<comment type="subcellular location">
    <subcellularLocation>
        <location evidence="1">Cell membrane</location>
        <topology evidence="1">Multi-pass membrane protein</topology>
    </subcellularLocation>
</comment>
<evidence type="ECO:0000256" key="2">
    <source>
        <dbReference type="ARBA" id="ARBA00022475"/>
    </source>
</evidence>
<feature type="transmembrane region" description="Helical" evidence="6">
    <location>
        <begin position="1843"/>
        <end position="1871"/>
    </location>
</feature>
<feature type="transmembrane region" description="Helical" evidence="6">
    <location>
        <begin position="20"/>
        <end position="39"/>
    </location>
</feature>
<dbReference type="Proteomes" id="UP001059252">
    <property type="component" value="Chromosome"/>
</dbReference>
<evidence type="ECO:0000256" key="4">
    <source>
        <dbReference type="ARBA" id="ARBA00022989"/>
    </source>
</evidence>
<evidence type="ECO:0000256" key="5">
    <source>
        <dbReference type="ARBA" id="ARBA00023136"/>
    </source>
</evidence>
<keyword evidence="2" id="KW-1003">Cell membrane</keyword>
<gene>
    <name evidence="8" type="ORF">NV226_01695</name>
</gene>
<keyword evidence="5 6" id="KW-0472">Membrane</keyword>
<dbReference type="EMBL" id="CP102734">
    <property type="protein sequence ID" value="UVD81429.1"/>
    <property type="molecule type" value="Genomic_DNA"/>
</dbReference>
<dbReference type="PANTHER" id="PTHR30287">
    <property type="entry name" value="MEMBRANE COMPONENT OF PREDICTED ABC SUPERFAMILY METABOLITE UPTAKE TRANSPORTER"/>
    <property type="match status" value="1"/>
</dbReference>
<dbReference type="RefSeq" id="WP_258210603.1">
    <property type="nucleotide sequence ID" value="NZ_CP102734.1"/>
</dbReference>
<evidence type="ECO:0000313" key="9">
    <source>
        <dbReference type="Proteomes" id="UP001059252"/>
    </source>
</evidence>
<feature type="transmembrane region" description="Helical" evidence="6">
    <location>
        <begin position="1797"/>
        <end position="1823"/>
    </location>
</feature>
<sequence>MLRLLKEVFKSLSKNKVVMIGLAILTFLSSGIFTLLSTVNQNYSTQYENYKNVSVLQDATVDLSLNFLGKANNNGYDIQDEEDLAKRTYYPANDATKIVQKFLIPQSKEYVSLFELGIFNSTSANTFIKSADLLNEYNRFLRLGIASSTSTVFDLENNFFIPRVLEGISFPIYTKNISGQYAPIKQNYIFIRNETVTLDRAYSLKEIANINRGDQRLGSQITDDYLTNISSLFINVKTKEATFDVTKSEYWAANGLLLTLDSKKVAQFLNVEENKEIPGRFYFKNEKAVDNKLFVISTNTATDPNSIWSLSSYNKIIFNENAQTISSSISNIDFGSIINKEADSQFTFQRNIRYLFPESWSIRETVSTYYVRTEYKLNFDADQNNWTGAFKQYIENLQKDNPAEFKKIQNISFWEKIEESKNNRNFTTKTRRILTIEDLKEPIALENGNQTSIALVENISNNPFEQQERLKDISNPNIKDDTFLKIRAAAAEIAKDEVVNEILKPKYGVENIGIRQTLTAQSIDRETGKSQIFHFINAGDEKQQINGVEQKVGKLFEETNNKTANSRLFIENNDINFNIIEPIYVSKIIEMFSRGFISDENYLKANIRYVDYTYYTSQTKIPQTIKNSQIVVLKSIISQFNNFAVTGKENKFRLLKRPDNSVIDNWEFYDLNGKEWITLEELNDWIIKNNITLDGKIQESWLEQDSNNQNIFYLPLEYYLPKASIIRDVEENNSLEELFKNVKNFFVNSSIVKENFFSEEDITKLLDSIRIAMENNNFQAVFNQGKFIPSTIQKIIFEGLNLANIEYGQDFVKNIFTKLLANIKKKIEYDEENNLRTEDEKKAYFSEQLRTVFKLIKNIFNFDLANILGETFSSDNLVEYFSNPGKTLDGLIEILESFNAFNFFKNINDWYQTKWNLQDEKGNYYYISTSDILIQFFNSINYDTFKNGIKTIIDSIDFNAMLNPANPVSLYNSLSEGQSEAIKQNLKDFFRKLNSPNNSVPYSNIPEGLKKIVDLLDFNYFAKNLQNSVESYQFENLKTFESGLTKSVTFTANLIKESKYLAILIKAVTGGDNPERLNEIKETLITTFNLSGKVINNFILISPANDNEKIDINALNLFNSLSKGHPVHFMLRFASLKQRFEDEEILTIEDLEFIKSYLPSITNEELNNRTYIQDFINNFETLYQKINPFAYLNNLNPDPSQWTLSLNINEGRNKTIGDLLLEFNNRSIGNGENSILNIVKKVSSSLLQNSNSVDKPTSEAIGIYAILWKMAYENRHLSRQRLNIIFNELLNLVNDNTEIFNILNNKNLLTKMYTQNLLDNSSIEDLQVTVGQVFAKETAEKVWEAQIINNEQQFKLAQINALFNNNALDDNIKTWIINNKEELTYLLSLIASGVKNNNGFRETTKAVWELAFTTNAQTSFNDKELEILYNMAKSAASSTTFLEILGLPKILASTYLTGAFPEVALWITTNPNNKTIEGSGNLAYIIRDRIYNFSKIPLNDIVDILEKNDNRQYFDKVNQFNDNEEQDLVFNVSWLKWIENLYLKNEDNSNVTVFDLDLNALIFGGIYSILTKAYQTRLVVINDNRAYVAKISEAYATQNGKEIYTGEIPSHSIATENLIETLDEKYVLNVAGVKYLIVGFDSVIDYIYPVIDEINIQVNTADQAMVFVNKQGFDRIKSSFRSSAVKEYALVKMQDSEKSEQFVDEINEYISENFSSTQVKKAFTVNQLDPLNPERSLRVSVMDGFIYSINKFNFWIVLLLAILVSLTLLFVIQRYISTRNKVLGILRAQGYKSSEIALSFTIFSIIPTIIGSSIGYISGILVQSFLINAFSTYWTLPISPSPFVWWVMLLTILVPFILMSLVIIGTTLFALRQKPINLMSGIVDVNVGNISRAMARPFKKSGIKTKFIAALGINSFWKLFSLLISTTLTSFAMIFSTSSNGVLERAVNKTYAHRNYKYKMNLYSPTKEGGAYSIYNKADLVDSLYVPLGETFESQTYRYNYFKPGAAIVQTANVPKTLANGTLNPVVITKPSLSILINKGGISVDPWELVLNSMPDSQKARVLEKANELTNLIEKTQNIKIENGQEFVEDNGKKIDYFKFEEANDRFVYMRYDLQTDQYARELITTSNHRDEYRKFIIDAYNKIEKNDFYISFGGLLFNSETNEKYSYASGDLNNQKIIINGYSKESKFVSLYDESDNNLSHILNSYEINDDVYPLIINSVAAKRHNLGKDSIVKFKVTNNVNRFIDQFTSPKKEYWVTFKVLAINASYLNEEFSSTQEVINKITGLNEFATSQQFNGILSNDIVPTQLLDSIGIYSPSGNWMVSETFDSSLNTAAQNLQYFKEIYGENGLLMQSGLTIDQIKSFIGEQSQNIDLSSETMQDPNYAINNATIIRNALDKFMEVYGTNNYVPISTDIASKDIEIGFIQNISTTINSISTALIIIFFIISIVILILVSSIIIAENERNIAIFAILGYTTREKIILFFTIYVPVIIVATIIAIPIVIGFIALFNSFLISSSAIVIPLVVKWWHVLISIATTFTLFTLTSVFSWISLNKIKAVHLLKGK</sequence>
<dbReference type="Pfam" id="PF02687">
    <property type="entry name" value="FtsX"/>
    <property type="match status" value="2"/>
</dbReference>
<evidence type="ECO:0000256" key="1">
    <source>
        <dbReference type="ARBA" id="ARBA00004651"/>
    </source>
</evidence>
<accession>A0ABY5R9H1</accession>
<feature type="transmembrane region" description="Helical" evidence="6">
    <location>
        <begin position="2528"/>
        <end position="2553"/>
    </location>
</feature>
<feature type="domain" description="ABC3 transporter permease C-terminal" evidence="7">
    <location>
        <begin position="2440"/>
        <end position="2556"/>
    </location>
</feature>
<feature type="domain" description="ABC3 transporter permease C-terminal" evidence="7">
    <location>
        <begin position="1756"/>
        <end position="1864"/>
    </location>
</feature>
<feature type="transmembrane region" description="Helical" evidence="6">
    <location>
        <begin position="2436"/>
        <end position="2460"/>
    </location>
</feature>
<dbReference type="PANTHER" id="PTHR30287:SF2">
    <property type="entry name" value="BLL1001 PROTEIN"/>
    <property type="match status" value="1"/>
</dbReference>
<evidence type="ECO:0000313" key="8">
    <source>
        <dbReference type="EMBL" id="UVD81429.1"/>
    </source>
</evidence>
<evidence type="ECO:0000256" key="3">
    <source>
        <dbReference type="ARBA" id="ARBA00022692"/>
    </source>
</evidence>
<dbReference type="InterPro" id="IPR038766">
    <property type="entry name" value="Membrane_comp_ABC_pdt"/>
</dbReference>
<feature type="transmembrane region" description="Helical" evidence="6">
    <location>
        <begin position="1752"/>
        <end position="1776"/>
    </location>
</feature>
<evidence type="ECO:0000256" key="6">
    <source>
        <dbReference type="SAM" id="Phobius"/>
    </source>
</evidence>
<dbReference type="InterPro" id="IPR003838">
    <property type="entry name" value="ABC3_permease_C"/>
</dbReference>
<feature type="transmembrane region" description="Helical" evidence="6">
    <location>
        <begin position="1907"/>
        <end position="1935"/>
    </location>
</feature>
<keyword evidence="9" id="KW-1185">Reference proteome</keyword>
<keyword evidence="3 6" id="KW-0812">Transmembrane</keyword>
<proteinExistence type="predicted"/>
<keyword evidence="4 6" id="KW-1133">Transmembrane helix</keyword>
<feature type="transmembrane region" description="Helical" evidence="6">
    <location>
        <begin position="2481"/>
        <end position="2508"/>
    </location>
</feature>
<evidence type="ECO:0000259" key="7">
    <source>
        <dbReference type="Pfam" id="PF02687"/>
    </source>
</evidence>
<name>A0ABY5R9H1_9MOLU</name>